<reference evidence="2" key="1">
    <citation type="submission" date="2020-02" db="EMBL/GenBank/DDBJ databases">
        <authorList>
            <person name="Meier V. D."/>
        </authorList>
    </citation>
    <scope>NUCLEOTIDE SEQUENCE</scope>
    <source>
        <strain evidence="2">AVDCRST_MAG18</strain>
    </source>
</reference>
<feature type="region of interest" description="Disordered" evidence="1">
    <location>
        <begin position="1"/>
        <end position="28"/>
    </location>
</feature>
<organism evidence="2">
    <name type="scientific">uncultured Thermomicrobiales bacterium</name>
    <dbReference type="NCBI Taxonomy" id="1645740"/>
    <lineage>
        <taxon>Bacteria</taxon>
        <taxon>Pseudomonadati</taxon>
        <taxon>Thermomicrobiota</taxon>
        <taxon>Thermomicrobia</taxon>
        <taxon>Thermomicrobiales</taxon>
        <taxon>environmental samples</taxon>
    </lineage>
</organism>
<evidence type="ECO:0000256" key="1">
    <source>
        <dbReference type="SAM" id="MobiDB-lite"/>
    </source>
</evidence>
<evidence type="ECO:0000313" key="2">
    <source>
        <dbReference type="EMBL" id="CAA9581828.1"/>
    </source>
</evidence>
<gene>
    <name evidence="2" type="ORF">AVDCRST_MAG18-3252</name>
</gene>
<accession>A0A6J4VMU4</accession>
<feature type="region of interest" description="Disordered" evidence="1">
    <location>
        <begin position="63"/>
        <end position="140"/>
    </location>
</feature>
<dbReference type="EMBL" id="CADCWN010000245">
    <property type="protein sequence ID" value="CAA9581828.1"/>
    <property type="molecule type" value="Genomic_DNA"/>
</dbReference>
<name>A0A6J4VMU4_9BACT</name>
<feature type="compositionally biased region" description="Basic and acidic residues" evidence="1">
    <location>
        <begin position="81"/>
        <end position="101"/>
    </location>
</feature>
<proteinExistence type="predicted"/>
<feature type="compositionally biased region" description="Basic and acidic residues" evidence="1">
    <location>
        <begin position="14"/>
        <end position="24"/>
    </location>
</feature>
<protein>
    <submittedName>
        <fullName evidence="2">Uncharacterized protein</fullName>
    </submittedName>
</protein>
<sequence>MRPRPRHLRAPPPDSRRGWDERYSRSRNVAQGQYFSRQRHPTPGRLSALRRILRLCKPHTLAHGCGIPRPGAPALRGGARKGGDGDDHRAQPGRAEHEDPRHRGRVGQLKWRPPRRLGHPPQLTIRPSRSGRGGAGHDPLSHGMSCIYPTRRHWPPAATIFDTGGDAEVVAILLSDPPFTPARNAVSSTRAAASAVASSEGRVEHVHAHPGRRRFG</sequence>
<dbReference type="AlphaFoldDB" id="A0A6J4VMU4"/>